<name>A0AAE3E8D2_9FIRM</name>
<keyword evidence="1" id="KW-0812">Transmembrane</keyword>
<dbReference type="EMBL" id="JAJEQN010000096">
    <property type="protein sequence ID" value="MCC2223187.1"/>
    <property type="molecule type" value="Genomic_DNA"/>
</dbReference>
<dbReference type="RefSeq" id="WP_118616489.1">
    <property type="nucleotide sequence ID" value="NZ_JAJEQN010000096.1"/>
</dbReference>
<sequence>MKKRSIWNKYGKKTAEYVNEWGKWYRFDTYADFGINIVVYIVMLCLPFALLIVGNSNIIQAIIYAIFMLPICWGVSYCNYMNMYTSMVRMGQYCLDEDGIKFDYFPNIHREVRWEEIELIERRTIEAISPKIENVIDRDIFFICKNGCTENEKKAKTRGMFFYAKHRKQIMLIGYSKEREEEFRQYWDKEIRDQRKWTRGMNLF</sequence>
<dbReference type="AlphaFoldDB" id="A0AAE3E8D2"/>
<accession>A0AAE3E8D2</accession>
<keyword evidence="1" id="KW-0472">Membrane</keyword>
<protein>
    <submittedName>
        <fullName evidence="2">Uncharacterized protein</fullName>
    </submittedName>
</protein>
<feature type="transmembrane region" description="Helical" evidence="1">
    <location>
        <begin position="33"/>
        <end position="52"/>
    </location>
</feature>
<feature type="transmembrane region" description="Helical" evidence="1">
    <location>
        <begin position="58"/>
        <end position="80"/>
    </location>
</feature>
<dbReference type="Proteomes" id="UP001198200">
    <property type="component" value="Unassembled WGS sequence"/>
</dbReference>
<gene>
    <name evidence="2" type="ORF">LKD48_16455</name>
</gene>
<organism evidence="2 3">
    <name type="scientific">Anthropogastromicrobium aceti</name>
    <dbReference type="NCBI Taxonomy" id="2981768"/>
    <lineage>
        <taxon>Bacteria</taxon>
        <taxon>Bacillati</taxon>
        <taxon>Bacillota</taxon>
        <taxon>Clostridia</taxon>
        <taxon>Lachnospirales</taxon>
        <taxon>Lachnospiraceae</taxon>
        <taxon>Anthropogastromicrobium</taxon>
    </lineage>
</organism>
<keyword evidence="1" id="KW-1133">Transmembrane helix</keyword>
<reference evidence="2 3" key="1">
    <citation type="submission" date="2021-10" db="EMBL/GenBank/DDBJ databases">
        <title>Anaerobic single-cell dispensing facilitates the cultivation of human gut bacteria.</title>
        <authorList>
            <person name="Afrizal A."/>
        </authorList>
    </citation>
    <scope>NUCLEOTIDE SEQUENCE [LARGE SCALE GENOMIC DNA]</scope>
    <source>
        <strain evidence="2 3">CLA-AA-H224</strain>
    </source>
</reference>
<proteinExistence type="predicted"/>
<evidence type="ECO:0000256" key="1">
    <source>
        <dbReference type="SAM" id="Phobius"/>
    </source>
</evidence>
<evidence type="ECO:0000313" key="2">
    <source>
        <dbReference type="EMBL" id="MCC2223187.1"/>
    </source>
</evidence>
<keyword evidence="3" id="KW-1185">Reference proteome</keyword>
<evidence type="ECO:0000313" key="3">
    <source>
        <dbReference type="Proteomes" id="UP001198200"/>
    </source>
</evidence>
<comment type="caution">
    <text evidence="2">The sequence shown here is derived from an EMBL/GenBank/DDBJ whole genome shotgun (WGS) entry which is preliminary data.</text>
</comment>